<dbReference type="OrthoDB" id="18453at2759"/>
<dbReference type="Proteomes" id="UP001165740">
    <property type="component" value="Chromosome 1"/>
</dbReference>
<name>A0A9W3AXQ2_BIOGL</name>
<evidence type="ECO:0000313" key="11">
    <source>
        <dbReference type="RefSeq" id="XP_055892011.1"/>
    </source>
</evidence>
<evidence type="ECO:0000256" key="8">
    <source>
        <dbReference type="ARBA" id="ARBA00023306"/>
    </source>
</evidence>
<comment type="subcellular location">
    <subcellularLocation>
        <location evidence="2">Chromosome</location>
        <location evidence="2">Centromere</location>
        <location evidence="2">Kinetochore</location>
    </subcellularLocation>
    <subcellularLocation>
        <location evidence="1">Nucleus</location>
    </subcellularLocation>
</comment>
<dbReference type="GeneID" id="106071537"/>
<keyword evidence="3" id="KW-0158">Chromosome</keyword>
<dbReference type="AlphaFoldDB" id="A0A9W3AXQ2"/>
<dbReference type="GO" id="GO:0051301">
    <property type="term" value="P:cell division"/>
    <property type="evidence" value="ECO:0007669"/>
    <property type="project" value="UniProtKB-KW"/>
</dbReference>
<evidence type="ECO:0000256" key="1">
    <source>
        <dbReference type="ARBA" id="ARBA00004123"/>
    </source>
</evidence>
<proteinExistence type="predicted"/>
<evidence type="ECO:0000256" key="7">
    <source>
        <dbReference type="ARBA" id="ARBA00023242"/>
    </source>
</evidence>
<keyword evidence="10" id="KW-1185">Reference proteome</keyword>
<keyword evidence="5" id="KW-0498">Mitosis</keyword>
<protein>
    <submittedName>
        <fullName evidence="11">Uncharacterized protein LOC106071537 isoform X1</fullName>
    </submittedName>
</protein>
<dbReference type="GO" id="GO:0005634">
    <property type="term" value="C:nucleus"/>
    <property type="evidence" value="ECO:0007669"/>
    <property type="project" value="UniProtKB-SubCell"/>
</dbReference>
<reference evidence="11" key="1">
    <citation type="submission" date="2025-08" db="UniProtKB">
        <authorList>
            <consortium name="RefSeq"/>
        </authorList>
    </citation>
    <scope>IDENTIFICATION</scope>
</reference>
<dbReference type="OMA" id="WHEAAST"/>
<dbReference type="RefSeq" id="XP_055892011.1">
    <property type="nucleotide sequence ID" value="XM_056036036.1"/>
</dbReference>
<evidence type="ECO:0000256" key="2">
    <source>
        <dbReference type="ARBA" id="ARBA00004629"/>
    </source>
</evidence>
<dbReference type="GO" id="GO:0000444">
    <property type="term" value="C:MIS12/MIND type complex"/>
    <property type="evidence" value="ECO:0007669"/>
    <property type="project" value="InterPro"/>
</dbReference>
<dbReference type="Pfam" id="PF03980">
    <property type="entry name" value="Nnf1"/>
    <property type="match status" value="1"/>
</dbReference>
<accession>A0A9W3AXQ2</accession>
<keyword evidence="6" id="KW-0995">Kinetochore</keyword>
<evidence type="ECO:0000256" key="9">
    <source>
        <dbReference type="ARBA" id="ARBA00023328"/>
    </source>
</evidence>
<organism evidence="10 11">
    <name type="scientific">Biomphalaria glabrata</name>
    <name type="common">Bloodfluke planorb</name>
    <name type="synonym">Freshwater snail</name>
    <dbReference type="NCBI Taxonomy" id="6526"/>
    <lineage>
        <taxon>Eukaryota</taxon>
        <taxon>Metazoa</taxon>
        <taxon>Spiralia</taxon>
        <taxon>Lophotrochozoa</taxon>
        <taxon>Mollusca</taxon>
        <taxon>Gastropoda</taxon>
        <taxon>Heterobranchia</taxon>
        <taxon>Euthyneura</taxon>
        <taxon>Panpulmonata</taxon>
        <taxon>Hygrophila</taxon>
        <taxon>Lymnaeoidea</taxon>
        <taxon>Planorbidae</taxon>
        <taxon>Biomphalaria</taxon>
    </lineage>
</organism>
<evidence type="ECO:0000256" key="4">
    <source>
        <dbReference type="ARBA" id="ARBA00022618"/>
    </source>
</evidence>
<keyword evidence="9" id="KW-0137">Centromere</keyword>
<evidence type="ECO:0000256" key="6">
    <source>
        <dbReference type="ARBA" id="ARBA00022838"/>
    </source>
</evidence>
<evidence type="ECO:0000313" key="10">
    <source>
        <dbReference type="Proteomes" id="UP001165740"/>
    </source>
</evidence>
<keyword evidence="7" id="KW-0539">Nucleus</keyword>
<keyword evidence="4" id="KW-0132">Cell division</keyword>
<sequence length="243" mass="27707">MNFRNGNQIGACLSTQNNLGSIISAGLRTSPKKEDISSFCCKSESRLDLSLQTMQNNKDQPCAENLQSTSFKKLNDAVEKSIKRITSKSRGKAYLEEHFKDVLEKDRKYFVPMFESMLVELETLLKEEIQMQLEASNVEKRLKEVDRIKLEYGPSSETKWRPSGSPKDDIKAHLVDIDDVELNKLGKILNTLESQNKFLSECVLKTDEKIQQTVQVIKEYCSSWEEAASEISQETRSKLTKNA</sequence>
<evidence type="ECO:0000256" key="3">
    <source>
        <dbReference type="ARBA" id="ARBA00022454"/>
    </source>
</evidence>
<keyword evidence="8" id="KW-0131">Cell cycle</keyword>
<gene>
    <name evidence="11" type="primary">LOC106071537</name>
</gene>
<evidence type="ECO:0000256" key="5">
    <source>
        <dbReference type="ARBA" id="ARBA00022776"/>
    </source>
</evidence>
<dbReference type="InterPro" id="IPR007128">
    <property type="entry name" value="PMF1/Nnf1"/>
</dbReference>